<protein>
    <submittedName>
        <fullName evidence="4">CUB_2 domain-containing protein</fullName>
    </submittedName>
</protein>
<sequence>MRIIDPPPTLINVYPADKVPKVYQRNGEGSATILSSTRVDATIIPPPEDDYQGNYCRGILFYDGPDSTFPFIGNGWDLMVSRQKICSGGSFLTISFIGNYSGYDQIPILVQATNDNILLYQGSQEGVTYLDASNGSVALQTMADVVTKVRGTGCLEVYNGRVTEEKTNLVVVYDVAVSHLYFPQQFPGRIKTYLLSNGTASITISQNPRDFKTSKNLTRHGFISSNDYGLAGSSQDSNSTVSSLEAERIRFNVTNLDHGELLVTGYLEKEVVFERKYISSYVPSINPMEFYGDTLVTQFKTNGSLINDFFLTFEITNSSSKYQFIFIFLLILTIYD</sequence>
<feature type="domain" description="DUF7592" evidence="2">
    <location>
        <begin position="12"/>
        <end position="96"/>
    </location>
</feature>
<feature type="domain" description="DUF7591" evidence="1">
    <location>
        <begin position="125"/>
        <end position="207"/>
    </location>
</feature>
<reference evidence="4" key="1">
    <citation type="submission" date="2016-11" db="UniProtKB">
        <authorList>
            <consortium name="WormBaseParasite"/>
        </authorList>
    </citation>
    <scope>IDENTIFICATION</scope>
</reference>
<accession>A0A1I7UE03</accession>
<dbReference type="WBParaSite" id="Csp11.Scaffold629.g8371.t2">
    <property type="protein sequence ID" value="Csp11.Scaffold629.g8371.t2"/>
    <property type="gene ID" value="Csp11.Scaffold629.g8371"/>
</dbReference>
<proteinExistence type="predicted"/>
<dbReference type="InterPro" id="IPR056013">
    <property type="entry name" value="DUF7591"/>
</dbReference>
<dbReference type="AlphaFoldDB" id="A0A1I7UE03"/>
<dbReference type="eggNOG" id="ENOG502TGQ0">
    <property type="taxonomic scope" value="Eukaryota"/>
</dbReference>
<keyword evidence="3" id="KW-1185">Reference proteome</keyword>
<evidence type="ECO:0000259" key="2">
    <source>
        <dbReference type="Pfam" id="PF24512"/>
    </source>
</evidence>
<evidence type="ECO:0000259" key="1">
    <source>
        <dbReference type="Pfam" id="PF24511"/>
    </source>
</evidence>
<dbReference type="Pfam" id="PF24511">
    <property type="entry name" value="DUF7591"/>
    <property type="match status" value="1"/>
</dbReference>
<organism evidence="3 4">
    <name type="scientific">Caenorhabditis tropicalis</name>
    <dbReference type="NCBI Taxonomy" id="1561998"/>
    <lineage>
        <taxon>Eukaryota</taxon>
        <taxon>Metazoa</taxon>
        <taxon>Ecdysozoa</taxon>
        <taxon>Nematoda</taxon>
        <taxon>Chromadorea</taxon>
        <taxon>Rhabditida</taxon>
        <taxon>Rhabditina</taxon>
        <taxon>Rhabditomorpha</taxon>
        <taxon>Rhabditoidea</taxon>
        <taxon>Rhabditidae</taxon>
        <taxon>Peloderinae</taxon>
        <taxon>Caenorhabditis</taxon>
    </lineage>
</organism>
<dbReference type="PANTHER" id="PTHR47407:SF1">
    <property type="entry name" value="CUB-LIKE DOMAIN-CONTAINING PROTEIN"/>
    <property type="match status" value="1"/>
</dbReference>
<evidence type="ECO:0000313" key="3">
    <source>
        <dbReference type="Proteomes" id="UP000095282"/>
    </source>
</evidence>
<dbReference type="InterPro" id="IPR056014">
    <property type="entry name" value="DUF7592"/>
</dbReference>
<dbReference type="PANTHER" id="PTHR47407">
    <property type="entry name" value="PROTEIN CBG15905-RELATED"/>
    <property type="match status" value="1"/>
</dbReference>
<name>A0A1I7UE03_9PELO</name>
<evidence type="ECO:0000313" key="4">
    <source>
        <dbReference type="WBParaSite" id="Csp11.Scaffold629.g8371.t2"/>
    </source>
</evidence>
<dbReference type="Proteomes" id="UP000095282">
    <property type="component" value="Unplaced"/>
</dbReference>
<dbReference type="Pfam" id="PF24512">
    <property type="entry name" value="DUF7592"/>
    <property type="match status" value="1"/>
</dbReference>